<evidence type="ECO:0000256" key="4">
    <source>
        <dbReference type="SAM" id="SignalP"/>
    </source>
</evidence>
<evidence type="ECO:0000259" key="5">
    <source>
        <dbReference type="SMART" id="SM00892"/>
    </source>
</evidence>
<accession>A0ABM1MCJ9</accession>
<dbReference type="Pfam" id="PF01223">
    <property type="entry name" value="Endonuclease_NS"/>
    <property type="match status" value="2"/>
</dbReference>
<feature type="domain" description="DNA/RNA non-specific endonuclease/pyrophosphatase/phosphodiesterase" evidence="5">
    <location>
        <begin position="540"/>
        <end position="774"/>
    </location>
</feature>
<keyword evidence="2" id="KW-0540">Nuclease</keyword>
<sequence length="791" mass="91457">MNPRHLILLVLSSLGNWDLCTSDCRANLGLSMQPLFLNTQRDNFVYPKQSSSGRYFEDGQEIVLFCPGEDNKISVNGQILESPEFTMRCDHQRFIYNSEYIDLNNVRCKDVNVGEVMITGRTCARRFIEIIIGYTYEDSFLKAITVCFDDDRKQVLYSHVTVKKEIVSCQYNYPRSRFHMDEEFYGIVEVESAYVRRREIEFVEGLLGRSLEQFRRNYMNRGHLTAKCDLVYGFLQVLTMHYVNVAPQWDSINAGNWESLERDVREYASVNSVDLEVYTGTHGQLSYPDDGGRKVDIYLARGRKGMAIPAPLYFWKVVYDPNTFRGVAFITANDYAELDKFCADICYKIDWIHWRKDDLSLGYSFCCDVDDFRRTVKTLPDIEVYNLMDSERSNLNMTFERVQLLLACCLLIVGVHPSNAECVGNLGTHEQPMFLNADKDGYVYPYLHKIYGQRYFKTGQDIVLFCPGANNTIILDGVTQKSQEISVRCGNNTFEYGTGNINLRDVRCSEVSVGEAKYNGKTCAGRYKEISIGYSYAENFISDITICFDHVQMNVLYSHVRIKKEIDAGQYNYPRPKFHLDRKFYGKVNVDNVYWGSKQKTFVEGFLGKELTYFRDNYMNKGHLTAKTDLIYGFQQVLTMHYINVVPRWKSINSGNWRTLEQDVRRYASSNAIDLEVYTGTHGQIEYPNRQGGEQYISLARNPDSGQLVFPAPLFSWKVVYDPKTRRGAAFITVNDFTKQDNLCPDVCRRISWVQWEQSNMNLGFSYCCDIDELRKTIKTIPDFVVDSLLS</sequence>
<evidence type="ECO:0000256" key="2">
    <source>
        <dbReference type="ARBA" id="ARBA00022722"/>
    </source>
</evidence>
<feature type="signal peptide" evidence="4">
    <location>
        <begin position="1"/>
        <end position="22"/>
    </location>
</feature>
<keyword evidence="4" id="KW-0732">Signal</keyword>
<reference evidence="7" key="1">
    <citation type="submission" date="2025-08" db="UniProtKB">
        <authorList>
            <consortium name="RefSeq"/>
        </authorList>
    </citation>
    <scope>IDENTIFICATION</scope>
    <source>
        <tissue evidence="7">Whole Larva</tissue>
    </source>
</reference>
<evidence type="ECO:0000256" key="3">
    <source>
        <dbReference type="ARBA" id="ARBA00022759"/>
    </source>
</evidence>
<dbReference type="InterPro" id="IPR001604">
    <property type="entry name" value="Endo_G_ENPP1-like_dom"/>
</dbReference>
<dbReference type="PANTHER" id="PTHR13966">
    <property type="entry name" value="ENDONUCLEASE RELATED"/>
    <property type="match status" value="1"/>
</dbReference>
<dbReference type="InterPro" id="IPR044929">
    <property type="entry name" value="DNA/RNA_non-sp_Endonuclease_sf"/>
</dbReference>
<name>A0ABM1MCJ9_NICVS</name>
<organism evidence="6 7">
    <name type="scientific">Nicrophorus vespilloides</name>
    <name type="common">Boreal carrion beetle</name>
    <dbReference type="NCBI Taxonomy" id="110193"/>
    <lineage>
        <taxon>Eukaryota</taxon>
        <taxon>Metazoa</taxon>
        <taxon>Ecdysozoa</taxon>
        <taxon>Arthropoda</taxon>
        <taxon>Hexapoda</taxon>
        <taxon>Insecta</taxon>
        <taxon>Pterygota</taxon>
        <taxon>Neoptera</taxon>
        <taxon>Endopterygota</taxon>
        <taxon>Coleoptera</taxon>
        <taxon>Polyphaga</taxon>
        <taxon>Staphyliniformia</taxon>
        <taxon>Silphidae</taxon>
        <taxon>Nicrophorinae</taxon>
        <taxon>Nicrophorus</taxon>
    </lineage>
</organism>
<dbReference type="SMART" id="SM00892">
    <property type="entry name" value="Endonuclease_NS"/>
    <property type="match status" value="2"/>
</dbReference>
<keyword evidence="3" id="KW-0255">Endonuclease</keyword>
<dbReference type="GeneID" id="108559507"/>
<dbReference type="RefSeq" id="XP_017772299.1">
    <property type="nucleotide sequence ID" value="XM_017916810.1"/>
</dbReference>
<proteinExistence type="inferred from homology"/>
<dbReference type="Gene3D" id="3.40.570.10">
    <property type="entry name" value="Extracellular Endonuclease, subunit A"/>
    <property type="match status" value="2"/>
</dbReference>
<keyword evidence="6" id="KW-1185">Reference proteome</keyword>
<dbReference type="InterPro" id="IPR040255">
    <property type="entry name" value="Non-specific_endonuclease"/>
</dbReference>
<dbReference type="Proteomes" id="UP000695000">
    <property type="component" value="Unplaced"/>
</dbReference>
<evidence type="ECO:0000313" key="7">
    <source>
        <dbReference type="RefSeq" id="XP_017772299.1"/>
    </source>
</evidence>
<evidence type="ECO:0000313" key="6">
    <source>
        <dbReference type="Proteomes" id="UP000695000"/>
    </source>
</evidence>
<evidence type="ECO:0000256" key="1">
    <source>
        <dbReference type="ARBA" id="ARBA00010052"/>
    </source>
</evidence>
<protein>
    <submittedName>
        <fullName evidence="7">Uncharacterized protein LOC108559507</fullName>
    </submittedName>
</protein>
<keyword evidence="3" id="KW-0378">Hydrolase</keyword>
<comment type="similarity">
    <text evidence="1">Belongs to the DNA/RNA non-specific endonuclease family.</text>
</comment>
<dbReference type="SUPFAM" id="SSF54060">
    <property type="entry name" value="His-Me finger endonucleases"/>
    <property type="match status" value="2"/>
</dbReference>
<gene>
    <name evidence="7" type="primary">LOC108559507</name>
</gene>
<feature type="domain" description="DNA/RNA non-specific endonuclease/pyrophosphatase/phosphodiesterase" evidence="5">
    <location>
        <begin position="140"/>
        <end position="372"/>
    </location>
</feature>
<dbReference type="InterPro" id="IPR044925">
    <property type="entry name" value="His-Me_finger_sf"/>
</dbReference>
<feature type="chain" id="PRO_5045074345" evidence="4">
    <location>
        <begin position="23"/>
        <end position="791"/>
    </location>
</feature>
<dbReference type="PANTHER" id="PTHR13966:SF17">
    <property type="entry name" value="ENDONUCLEASE-RELATED"/>
    <property type="match status" value="1"/>
</dbReference>